<dbReference type="InterPro" id="IPR010982">
    <property type="entry name" value="Lambda_DNA-bd_dom_sf"/>
</dbReference>
<name>A0A1H2MUP0_9PSED</name>
<accession>A0A1H2MUP0</accession>
<dbReference type="AlphaFoldDB" id="A0A1H2MUP0"/>
<dbReference type="Proteomes" id="UP000198600">
    <property type="component" value="Chromosome I"/>
</dbReference>
<organism evidence="1 2">
    <name type="scientific">Pseudomonas mucidolens</name>
    <dbReference type="NCBI Taxonomy" id="46679"/>
    <lineage>
        <taxon>Bacteria</taxon>
        <taxon>Pseudomonadati</taxon>
        <taxon>Pseudomonadota</taxon>
        <taxon>Gammaproteobacteria</taxon>
        <taxon>Pseudomonadales</taxon>
        <taxon>Pseudomonadaceae</taxon>
        <taxon>Pseudomonas</taxon>
    </lineage>
</organism>
<reference evidence="2" key="1">
    <citation type="submission" date="2016-10" db="EMBL/GenBank/DDBJ databases">
        <authorList>
            <person name="Varghese N."/>
            <person name="Submissions S."/>
        </authorList>
    </citation>
    <scope>NUCLEOTIDE SEQUENCE [LARGE SCALE GENOMIC DNA]</scope>
    <source>
        <strain evidence="2">LMG 2223</strain>
    </source>
</reference>
<evidence type="ECO:0000313" key="2">
    <source>
        <dbReference type="Proteomes" id="UP000198600"/>
    </source>
</evidence>
<gene>
    <name evidence="1" type="ORF">SAMN05216202_2408</name>
</gene>
<proteinExistence type="predicted"/>
<dbReference type="GO" id="GO:0003677">
    <property type="term" value="F:DNA binding"/>
    <property type="evidence" value="ECO:0007669"/>
    <property type="project" value="InterPro"/>
</dbReference>
<dbReference type="Gene3D" id="1.10.260.40">
    <property type="entry name" value="lambda repressor-like DNA-binding domains"/>
    <property type="match status" value="1"/>
</dbReference>
<sequence length="116" mass="13066">MIQEQQKEIGTGRRSTTFRAVGAEYSGVRLRVVLKECRIAPMEFALFVRISPQRLNNWFSRGIPEQRLKNIARLLSVNADWLAVGTGEKYVTGTDLRGRRAPARTFCLPSGRDAAD</sequence>
<dbReference type="RefSeq" id="WP_084381723.1">
    <property type="nucleotide sequence ID" value="NZ_LS483433.1"/>
</dbReference>
<dbReference type="InterPro" id="IPR001387">
    <property type="entry name" value="Cro/C1-type_HTH"/>
</dbReference>
<dbReference type="OrthoDB" id="7027713at2"/>
<protein>
    <submittedName>
        <fullName evidence="1">Uncharacterized protein</fullName>
    </submittedName>
</protein>
<dbReference type="EMBL" id="LT629802">
    <property type="protein sequence ID" value="SDU96834.1"/>
    <property type="molecule type" value="Genomic_DNA"/>
</dbReference>
<evidence type="ECO:0000313" key="1">
    <source>
        <dbReference type="EMBL" id="SDU96834.1"/>
    </source>
</evidence>
<keyword evidence="2" id="KW-1185">Reference proteome</keyword>
<dbReference type="CDD" id="cd00093">
    <property type="entry name" value="HTH_XRE"/>
    <property type="match status" value="1"/>
</dbReference>